<comment type="similarity">
    <text evidence="1">Belongs to the BLOC1S2 family.</text>
</comment>
<dbReference type="AGR" id="WB:WBGene00022251"/>
<dbReference type="InterPro" id="IPR019269">
    <property type="entry name" value="BLOC1_su2"/>
</dbReference>
<sequence>MNNTTAQRYVDMKVVAEKVAGKLDNLNQKYENLRPYLSQIDAMDESTRRLEEATAVLENYVTQLESKLTNIQQQSQ</sequence>
<evidence type="ECO:0000313" key="2">
    <source>
        <dbReference type="EMBL" id="CDK13507.1"/>
    </source>
</evidence>
<dbReference type="PeptideAtlas" id="V6CLS1"/>
<evidence type="ECO:0007829" key="5">
    <source>
        <dbReference type="PeptideAtlas" id="V6CLS1"/>
    </source>
</evidence>
<dbReference type="CTD" id="177395"/>
<dbReference type="AlphaFoldDB" id="V6CLS1"/>
<dbReference type="GeneID" id="177395"/>
<name>V6CLS1_CAEEL</name>
<dbReference type="Pfam" id="PF10046">
    <property type="entry name" value="BLOC1_2"/>
    <property type="match status" value="1"/>
</dbReference>
<accession>V6CLS1</accession>
<protein>
    <submittedName>
        <fullName evidence="2">Biogenesis of lysosome-related organelles complex 1 subunit 2</fullName>
    </submittedName>
</protein>
<gene>
    <name evidence="2 4" type="primary">blos-2</name>
    <name evidence="2" type="ORF">CELE_Y73B6BL.30</name>
    <name evidence="4" type="ORF">Y73B6BL.30</name>
</gene>
<keyword evidence="5" id="KW-1267">Proteomics identification</keyword>
<dbReference type="PANTHER" id="PTHR46479">
    <property type="entry name" value="BIOGENESIS OF LYSOSOME-RELATED ORGANELLES COMPLEX 1 SUBUNIT 2"/>
    <property type="match status" value="1"/>
</dbReference>
<organism evidence="2 3">
    <name type="scientific">Caenorhabditis elegans</name>
    <dbReference type="NCBI Taxonomy" id="6239"/>
    <lineage>
        <taxon>Eukaryota</taxon>
        <taxon>Metazoa</taxon>
        <taxon>Ecdysozoa</taxon>
        <taxon>Nematoda</taxon>
        <taxon>Chromadorea</taxon>
        <taxon>Rhabditida</taxon>
        <taxon>Rhabditina</taxon>
        <taxon>Rhabditomorpha</taxon>
        <taxon>Rhabditoidea</taxon>
        <taxon>Rhabditidae</taxon>
        <taxon>Peloderinae</taxon>
        <taxon>Caenorhabditis</taxon>
    </lineage>
</organism>
<dbReference type="Proteomes" id="UP000001940">
    <property type="component" value="Chromosome IV"/>
</dbReference>
<dbReference type="SMR" id="V6CLS1"/>
<dbReference type="OrthoDB" id="244061at2759"/>
<dbReference type="EMBL" id="BX284604">
    <property type="protein sequence ID" value="CDK13507.1"/>
    <property type="molecule type" value="Genomic_DNA"/>
</dbReference>
<dbReference type="RefSeq" id="NP_001368404.1">
    <property type="nucleotide sequence ID" value="NM_001380271.1"/>
</dbReference>
<evidence type="ECO:0000313" key="4">
    <source>
        <dbReference type="WormBase" id="Y73B6BL.30b"/>
    </source>
</evidence>
<dbReference type="Bgee" id="WBGene00022251">
    <property type="expression patterns" value="Expressed in embryo and 3 other cell types or tissues"/>
</dbReference>
<dbReference type="HOGENOM" id="CLU_110820_2_0_1"/>
<dbReference type="WormBase" id="Y73B6BL.30b">
    <property type="protein sequence ID" value="CE49291"/>
    <property type="gene ID" value="WBGene00022251"/>
    <property type="gene designation" value="blos-2"/>
</dbReference>
<reference evidence="2 3" key="1">
    <citation type="journal article" date="1998" name="Science">
        <title>Genome sequence of the nematode C. elegans: a platform for investigating biology.</title>
        <authorList>
            <consortium name="The C. elegans sequencing consortium"/>
            <person name="Sulson J.E."/>
            <person name="Waterston R."/>
        </authorList>
    </citation>
    <scope>NUCLEOTIDE SEQUENCE [LARGE SCALE GENOMIC DNA]</scope>
    <source>
        <strain evidence="2 3">Bristol N2</strain>
    </source>
</reference>
<dbReference type="PANTHER" id="PTHR46479:SF1">
    <property type="entry name" value="BIOGENESIS OF LYSOSOME-RELATED ORGANELLES COMPLEX 1 SUBUNIT 2"/>
    <property type="match status" value="1"/>
</dbReference>
<dbReference type="ExpressionAtlas" id="V6CLS1">
    <property type="expression patterns" value="baseline and differential"/>
</dbReference>
<proteinExistence type="evidence at protein level"/>
<evidence type="ECO:0000313" key="3">
    <source>
        <dbReference type="Proteomes" id="UP000001940"/>
    </source>
</evidence>
<keyword evidence="3" id="KW-1185">Reference proteome</keyword>
<evidence type="ECO:0000256" key="1">
    <source>
        <dbReference type="ARBA" id="ARBA00008468"/>
    </source>
</evidence>